<protein>
    <recommendedName>
        <fullName evidence="4">ER membrane protein complex subunit 1</fullName>
    </recommendedName>
</protein>
<dbReference type="InterPro" id="IPR011047">
    <property type="entry name" value="Quinoprotein_ADH-like_sf"/>
</dbReference>
<organism evidence="14 15">
    <name type="scientific">Gryllus longicercus</name>
    <dbReference type="NCBI Taxonomy" id="2509291"/>
    <lineage>
        <taxon>Eukaryota</taxon>
        <taxon>Metazoa</taxon>
        <taxon>Ecdysozoa</taxon>
        <taxon>Arthropoda</taxon>
        <taxon>Hexapoda</taxon>
        <taxon>Insecta</taxon>
        <taxon>Pterygota</taxon>
        <taxon>Neoptera</taxon>
        <taxon>Polyneoptera</taxon>
        <taxon>Orthoptera</taxon>
        <taxon>Ensifera</taxon>
        <taxon>Gryllidea</taxon>
        <taxon>Grylloidea</taxon>
        <taxon>Gryllidae</taxon>
        <taxon>Gryllinae</taxon>
        <taxon>Gryllus</taxon>
    </lineage>
</organism>
<keyword evidence="6" id="KW-0732">Signal</keyword>
<evidence type="ECO:0000256" key="10">
    <source>
        <dbReference type="ARBA" id="ARBA00023180"/>
    </source>
</evidence>
<dbReference type="GO" id="GO:0072546">
    <property type="term" value="C:EMC complex"/>
    <property type="evidence" value="ECO:0007669"/>
    <property type="project" value="InterPro"/>
</dbReference>
<keyword evidence="15" id="KW-1185">Reference proteome</keyword>
<evidence type="ECO:0000256" key="3">
    <source>
        <dbReference type="ARBA" id="ARBA00011276"/>
    </source>
</evidence>
<keyword evidence="10" id="KW-0325">Glycoprotein</keyword>
<evidence type="ECO:0000256" key="2">
    <source>
        <dbReference type="ARBA" id="ARBA00007904"/>
    </source>
</evidence>
<comment type="subcellular location">
    <subcellularLocation>
        <location evidence="1">Endoplasmic reticulum membrane</location>
        <topology evidence="1">Single-pass type I membrane protein</topology>
    </subcellularLocation>
</comment>
<evidence type="ECO:0000256" key="9">
    <source>
        <dbReference type="ARBA" id="ARBA00023136"/>
    </source>
</evidence>
<dbReference type="InterPro" id="IPR026895">
    <property type="entry name" value="EMC1"/>
</dbReference>
<dbReference type="InterPro" id="IPR011678">
    <property type="entry name" value="EMC1_C"/>
</dbReference>
<evidence type="ECO:0000259" key="12">
    <source>
        <dbReference type="Pfam" id="PF07774"/>
    </source>
</evidence>
<comment type="caution">
    <text evidence="14">The sequence shown here is derived from an EMBL/GenBank/DDBJ whole genome shotgun (WGS) entry which is preliminary data.</text>
</comment>
<dbReference type="Pfam" id="PF25293">
    <property type="entry name" value="Beta-prop_EMC1_N"/>
    <property type="match status" value="2"/>
</dbReference>
<comment type="similarity">
    <text evidence="2">Belongs to the EMC1 family.</text>
</comment>
<evidence type="ECO:0000313" key="15">
    <source>
        <dbReference type="Proteomes" id="UP001378592"/>
    </source>
</evidence>
<evidence type="ECO:0000313" key="14">
    <source>
        <dbReference type="EMBL" id="KAK7866597.1"/>
    </source>
</evidence>
<dbReference type="GO" id="GO:0034975">
    <property type="term" value="P:protein folding in endoplasmic reticulum"/>
    <property type="evidence" value="ECO:0007669"/>
    <property type="project" value="TreeGrafter"/>
</dbReference>
<evidence type="ECO:0000256" key="1">
    <source>
        <dbReference type="ARBA" id="ARBA00004115"/>
    </source>
</evidence>
<evidence type="ECO:0000256" key="11">
    <source>
        <dbReference type="SAM" id="Phobius"/>
    </source>
</evidence>
<evidence type="ECO:0000256" key="8">
    <source>
        <dbReference type="ARBA" id="ARBA00022989"/>
    </source>
</evidence>
<dbReference type="Pfam" id="PF07774">
    <property type="entry name" value="EMC1_C"/>
    <property type="match status" value="1"/>
</dbReference>
<accession>A0AAN9VTT1</accession>
<gene>
    <name evidence="14" type="ORF">R5R35_010431</name>
</gene>
<dbReference type="InterPro" id="IPR058545">
    <property type="entry name" value="Beta-prop_EMC1_1st"/>
</dbReference>
<name>A0AAN9VTT1_9ORTH</name>
<feature type="domain" description="ER membrane protein complex subunit 1 C-terminal" evidence="12">
    <location>
        <begin position="725"/>
        <end position="930"/>
    </location>
</feature>
<feature type="domain" description="EMC1 first beta-propeller" evidence="13">
    <location>
        <begin position="165"/>
        <end position="382"/>
    </location>
</feature>
<evidence type="ECO:0000256" key="7">
    <source>
        <dbReference type="ARBA" id="ARBA00022824"/>
    </source>
</evidence>
<dbReference type="PANTHER" id="PTHR21573:SF0">
    <property type="entry name" value="ER MEMBRANE PROTEIN COMPLEX SUBUNIT 1"/>
    <property type="match status" value="1"/>
</dbReference>
<dbReference type="AlphaFoldDB" id="A0AAN9VTT1"/>
<sequence length="931" mass="103180">MKISEELNGCISRMWLRSPIVCLALLLIHLNLSYGLYEDQIGKFDWRQMYVGHVKFAEFDTVSSVKKVFVSTEENVVAALNLKSGNIIWRQVLEKKEQGTIHFMNITSEAVITVSGTNPVNVRGWDLNGGFLLWDWSFPLHVFISSEEENKWFLSDTELKLYHISLGSEIIVKPYELTSGRALEGSKLPLPLASKPSCVVAAPYIACIESVGGNPILHTVSITAVNSKPVSKPLKPLIENTEVTLESVHGSQPLVSVTSSGSKVKYLFLIEETGSRVLPYQVERSAKLVQDSLRESNILLQLLYTNEWFDVLTSNLLTGEPIPDVTSSLKYPHDRLGPPTAAAAVCTPRKDKGLGCRVLFSTTDHAVGMFHYPGKLIWVREEALASVVAVEMLDLPVSDTEAAIEKEFDHKEMDLGVSSGFGGMFTHRLLSQTLQLRLLILSILGLGDPPSAGQRAGLVRDEFGLHKMIVIATGVGKLFGIDNLSGEIVWRRRLENVASYSSQNQMILYVQRTTRHFPHPAQCALLARHKVSGEGVIFTFNPITGQPAGSESVTLLGYQIQQSMLLAFTDDNFLRGILLLDQKEQLHVLPSSAHSVAVKSAGSTFIFTADKNTGILAGYSLLFSNSQKLEATRVWEVKLTQGKQRLTAVVSKSPVERVHSQGRVLGDRSVLYKYINPNLVAVVTQGFDPVHKNFLNLYLVDVVSGSVVFSISHKKAREPVHIVHSENWVLYSYFSDKSRRTEIVTLELYEGKVQSNTTAFSSVASPIQPIVDQQAYILPGNIVAMKETITEKGITSKHILVALANGGVLELPWMFVDPRRPITVTPEMREEGVIPYMPELPVPSESIINYNQTVQRVQGIHTAPSGLESTCLVLVYGLDLYYTRVAPSKTFDVLKEDFDHFLISAVLLGLTVVSYITRKLASRKALKQAWK</sequence>
<evidence type="ECO:0000259" key="13">
    <source>
        <dbReference type="Pfam" id="PF25293"/>
    </source>
</evidence>
<reference evidence="14 15" key="1">
    <citation type="submission" date="2024-03" db="EMBL/GenBank/DDBJ databases">
        <title>The genome assembly and annotation of the cricket Gryllus longicercus Weissman &amp; Gray.</title>
        <authorList>
            <person name="Szrajer S."/>
            <person name="Gray D."/>
            <person name="Ylla G."/>
        </authorList>
    </citation>
    <scope>NUCLEOTIDE SEQUENCE [LARGE SCALE GENOMIC DNA]</scope>
    <source>
        <strain evidence="14">DAG 2021-001</strain>
        <tissue evidence="14">Whole body minus gut</tissue>
    </source>
</reference>
<dbReference type="PANTHER" id="PTHR21573">
    <property type="entry name" value="ER MEMBRANE PROTEIN COMPLEX SUBUNIT 1"/>
    <property type="match status" value="1"/>
</dbReference>
<evidence type="ECO:0000256" key="4">
    <source>
        <dbReference type="ARBA" id="ARBA00020824"/>
    </source>
</evidence>
<keyword evidence="7" id="KW-0256">Endoplasmic reticulum</keyword>
<feature type="domain" description="EMC1 first beta-propeller" evidence="13">
    <location>
        <begin position="36"/>
        <end position="136"/>
    </location>
</feature>
<proteinExistence type="inferred from homology"/>
<keyword evidence="5 11" id="KW-0812">Transmembrane</keyword>
<keyword evidence="8 11" id="KW-1133">Transmembrane helix</keyword>
<dbReference type="SUPFAM" id="SSF50998">
    <property type="entry name" value="Quinoprotein alcohol dehydrogenase-like"/>
    <property type="match status" value="1"/>
</dbReference>
<dbReference type="Proteomes" id="UP001378592">
    <property type="component" value="Unassembled WGS sequence"/>
</dbReference>
<comment type="subunit">
    <text evidence="3">Component of the ER membrane protein complex (EMC).</text>
</comment>
<keyword evidence="9 11" id="KW-0472">Membrane</keyword>
<feature type="transmembrane region" description="Helical" evidence="11">
    <location>
        <begin position="898"/>
        <end position="917"/>
    </location>
</feature>
<evidence type="ECO:0000256" key="5">
    <source>
        <dbReference type="ARBA" id="ARBA00022692"/>
    </source>
</evidence>
<evidence type="ECO:0000256" key="6">
    <source>
        <dbReference type="ARBA" id="ARBA00022729"/>
    </source>
</evidence>
<dbReference type="EMBL" id="JAZDUA010000143">
    <property type="protein sequence ID" value="KAK7866597.1"/>
    <property type="molecule type" value="Genomic_DNA"/>
</dbReference>